<dbReference type="Pfam" id="PF04325">
    <property type="entry name" value="DUF465"/>
    <property type="match status" value="1"/>
</dbReference>
<evidence type="ECO:0008006" key="3">
    <source>
        <dbReference type="Google" id="ProtNLM"/>
    </source>
</evidence>
<gene>
    <name evidence="1" type="ORF">HNP60_001132</name>
</gene>
<dbReference type="Gene3D" id="6.10.280.50">
    <property type="match status" value="1"/>
</dbReference>
<keyword evidence="2" id="KW-1185">Reference proteome</keyword>
<evidence type="ECO:0000313" key="2">
    <source>
        <dbReference type="Proteomes" id="UP001138540"/>
    </source>
</evidence>
<dbReference type="EMBL" id="JACHKA010000001">
    <property type="protein sequence ID" value="MBB5985158.1"/>
    <property type="molecule type" value="Genomic_DNA"/>
</dbReference>
<dbReference type="InterPro" id="IPR038444">
    <property type="entry name" value="DUF465_sf"/>
</dbReference>
<organism evidence="1 2">
    <name type="scientific">Sphingobium lignivorans</name>
    <dbReference type="NCBI Taxonomy" id="2735886"/>
    <lineage>
        <taxon>Bacteria</taxon>
        <taxon>Pseudomonadati</taxon>
        <taxon>Pseudomonadota</taxon>
        <taxon>Alphaproteobacteria</taxon>
        <taxon>Sphingomonadales</taxon>
        <taxon>Sphingomonadaceae</taxon>
        <taxon>Sphingobium</taxon>
    </lineage>
</organism>
<protein>
    <recommendedName>
        <fullName evidence="3">DUF465 domain-containing protein</fullName>
    </recommendedName>
</protein>
<reference evidence="1 2" key="1">
    <citation type="submission" date="2020-08" db="EMBL/GenBank/DDBJ databases">
        <title>Exploring microbial biodiversity for novel pathways involved in the catabolism of aromatic compounds derived from lignin.</title>
        <authorList>
            <person name="Elkins J."/>
        </authorList>
    </citation>
    <scope>NUCLEOTIDE SEQUENCE [LARGE SCALE GENOMIC DNA]</scope>
    <source>
        <strain evidence="1 2">B1D3A</strain>
    </source>
</reference>
<name>A0ABR6ND17_9SPHN</name>
<accession>A0ABR6ND17</accession>
<proteinExistence type="predicted"/>
<comment type="caution">
    <text evidence="1">The sequence shown here is derived from an EMBL/GenBank/DDBJ whole genome shotgun (WGS) entry which is preliminary data.</text>
</comment>
<dbReference type="Proteomes" id="UP001138540">
    <property type="component" value="Unassembled WGS sequence"/>
</dbReference>
<sequence length="59" mass="6505">MAKEELMDTGHVSALHAKHAGLEARIRTETARPQPDTLLVAMLKKQKLQIKQELAQAGT</sequence>
<evidence type="ECO:0000313" key="1">
    <source>
        <dbReference type="EMBL" id="MBB5985158.1"/>
    </source>
</evidence>
<dbReference type="InterPro" id="IPR007420">
    <property type="entry name" value="DUF465"/>
</dbReference>